<sequence>QRFLQIQVEDVEYSGLAYSIEAFSRPITYTAMKYNLGLDLTSAACANALRKSSKCTTKPNENFLTITFQKLTA</sequence>
<organism evidence="1">
    <name type="scientific">Castor canadensis</name>
    <name type="common">American beaver</name>
    <dbReference type="NCBI Taxonomy" id="51338"/>
    <lineage>
        <taxon>Eukaryota</taxon>
        <taxon>Metazoa</taxon>
        <taxon>Chordata</taxon>
        <taxon>Craniata</taxon>
        <taxon>Vertebrata</taxon>
        <taxon>Euteleostomi</taxon>
        <taxon>Mammalia</taxon>
        <taxon>Eutheria</taxon>
        <taxon>Euarchontoglires</taxon>
        <taxon>Glires</taxon>
        <taxon>Rodentia</taxon>
        <taxon>Castorimorpha</taxon>
        <taxon>Castoridae</taxon>
        <taxon>Castor</taxon>
    </lineage>
</organism>
<reference evidence="1" key="1">
    <citation type="submission" date="2023-09" db="UniProtKB">
        <authorList>
            <consortium name="Ensembl"/>
        </authorList>
    </citation>
    <scope>IDENTIFICATION</scope>
</reference>
<dbReference type="Ensembl" id="ENSCCNT00000029132.1">
    <property type="protein sequence ID" value="ENSCCNP00000022759.1"/>
    <property type="gene ID" value="ENSCCNG00000022387.1"/>
</dbReference>
<dbReference type="AlphaFoldDB" id="A0A8C0X5J3"/>
<evidence type="ECO:0000313" key="1">
    <source>
        <dbReference type="Ensembl" id="ENSCCNP00000022759.1"/>
    </source>
</evidence>
<protein>
    <submittedName>
        <fullName evidence="1">Uncharacterized protein</fullName>
    </submittedName>
</protein>
<proteinExistence type="predicted"/>
<accession>A0A8C0X5J3</accession>
<name>A0A8C0X5J3_CASCN</name>